<dbReference type="Gene3D" id="3.20.20.110">
    <property type="entry name" value="Ribulose bisphosphate carboxylase, large subunit, C-terminal domain"/>
    <property type="match status" value="1"/>
</dbReference>
<dbReference type="RefSeq" id="WP_099472280.1">
    <property type="nucleotide sequence ID" value="NZ_CP041025.1"/>
</dbReference>
<dbReference type="InterPro" id="IPR000685">
    <property type="entry name" value="RuBisCO_lsu_C"/>
</dbReference>
<evidence type="ECO:0000313" key="2">
    <source>
        <dbReference type="EMBL" id="PHZ85390.1"/>
    </source>
</evidence>
<keyword evidence="3" id="KW-1185">Reference proteome</keyword>
<protein>
    <submittedName>
        <fullName evidence="2">Ribulose 1,5-bisphosphate carboxylase large subunit</fullName>
    </submittedName>
</protein>
<sequence length="383" mass="42175">MIENVTLDISGERFQVFYRLRCEAQDVEAFARHICVEQTIEFPAELIGDDDIRRHVMGQVVSLAPLDDHSWRVVISYAVEITGFSLTQTMNVIFGNVSLMPGVRVDRLEFPDSFLSRFKGPRFGLQGLRDLVGEKHQQLYCSALKPMGLSADQLAQQAYQLALGEFHFIKDDHGLADQPFAPFRERVSRCVEQVAKANQQTGGSSRYVVSLNSPAEQIVEDAIWAKEQGVGGLLVPPGIVGFDMMRRLADDDRIGLPILCHPSHLGSYVASPDNGLSFYALFGQLARLAGADVSIYPNFGGRFSFTRDQCLEIVKGCTDPMAILKPIVASPGGGMNFSNVQDMVDAYGKDIMFLIGGALHKGDATVPENCRAFKAQVAALLRR</sequence>
<feature type="domain" description="Ribulose bisphosphate carboxylase large subunit C-terminal" evidence="1">
    <location>
        <begin position="126"/>
        <end position="292"/>
    </location>
</feature>
<dbReference type="EMBL" id="PDEM01000016">
    <property type="protein sequence ID" value="PHZ85390.1"/>
    <property type="molecule type" value="Genomic_DNA"/>
</dbReference>
<dbReference type="SFLD" id="SFLDG00301">
    <property type="entry name" value="RuBisCO-like_proteins"/>
    <property type="match status" value="1"/>
</dbReference>
<dbReference type="SFLD" id="SFLDS00014">
    <property type="entry name" value="RuBisCO"/>
    <property type="match status" value="1"/>
</dbReference>
<dbReference type="SUPFAM" id="SSF54966">
    <property type="entry name" value="RuBisCO, large subunit, small (N-terminal) domain"/>
    <property type="match status" value="1"/>
</dbReference>
<dbReference type="InterPro" id="IPR036376">
    <property type="entry name" value="RuBisCO_lsu_C_sf"/>
</dbReference>
<organism evidence="2 3">
    <name type="scientific">Paremcibacter congregatus</name>
    <dbReference type="NCBI Taxonomy" id="2043170"/>
    <lineage>
        <taxon>Bacteria</taxon>
        <taxon>Pseudomonadati</taxon>
        <taxon>Pseudomonadota</taxon>
        <taxon>Alphaproteobacteria</taxon>
        <taxon>Emcibacterales</taxon>
        <taxon>Emcibacteraceae</taxon>
        <taxon>Paremcibacter</taxon>
    </lineage>
</organism>
<dbReference type="SUPFAM" id="SSF51649">
    <property type="entry name" value="RuBisCo, C-terminal domain"/>
    <property type="match status" value="1"/>
</dbReference>
<dbReference type="AlphaFoldDB" id="A0A2G4YT10"/>
<dbReference type="Pfam" id="PF00016">
    <property type="entry name" value="RuBisCO_large"/>
    <property type="match status" value="1"/>
</dbReference>
<dbReference type="Proteomes" id="UP000229730">
    <property type="component" value="Unassembled WGS sequence"/>
</dbReference>
<evidence type="ECO:0000259" key="1">
    <source>
        <dbReference type="Pfam" id="PF00016"/>
    </source>
</evidence>
<dbReference type="InterPro" id="IPR036422">
    <property type="entry name" value="RuBisCO_lsu_N_sf"/>
</dbReference>
<proteinExistence type="predicted"/>
<reference evidence="2 3" key="1">
    <citation type="submission" date="2017-10" db="EMBL/GenBank/DDBJ databases">
        <title>Frigbacter circumglobatus gen. nov. sp. nov., isolated from sediment cultured in situ.</title>
        <authorList>
            <person name="Zhao Z."/>
        </authorList>
    </citation>
    <scope>NUCLEOTIDE SEQUENCE [LARGE SCALE GENOMIC DNA]</scope>
    <source>
        <strain evidence="2 3">ZYL</strain>
    </source>
</reference>
<dbReference type="InParanoid" id="A0A2G4YT10"/>
<dbReference type="CDD" id="cd08210">
    <property type="entry name" value="RLP_RrRLP"/>
    <property type="match status" value="1"/>
</dbReference>
<dbReference type="GO" id="GO:0016984">
    <property type="term" value="F:ribulose-bisphosphate carboxylase activity"/>
    <property type="evidence" value="ECO:0007669"/>
    <property type="project" value="InterPro"/>
</dbReference>
<dbReference type="GO" id="GO:0000287">
    <property type="term" value="F:magnesium ion binding"/>
    <property type="evidence" value="ECO:0007669"/>
    <property type="project" value="InterPro"/>
</dbReference>
<dbReference type="PANTHER" id="PTHR42704">
    <property type="entry name" value="RIBULOSE BISPHOSPHATE CARBOXYLASE"/>
    <property type="match status" value="1"/>
</dbReference>
<dbReference type="PANTHER" id="PTHR42704:SF17">
    <property type="entry name" value="RIBULOSE BISPHOSPHATE CARBOXYLASE LARGE CHAIN"/>
    <property type="match status" value="1"/>
</dbReference>
<dbReference type="InterPro" id="IPR033966">
    <property type="entry name" value="RuBisCO"/>
</dbReference>
<dbReference type="OrthoDB" id="9764279at2"/>
<dbReference type="GO" id="GO:0015977">
    <property type="term" value="P:carbon fixation"/>
    <property type="evidence" value="ECO:0007669"/>
    <property type="project" value="InterPro"/>
</dbReference>
<evidence type="ECO:0000313" key="3">
    <source>
        <dbReference type="Proteomes" id="UP000229730"/>
    </source>
</evidence>
<accession>A0A2G4YT10</accession>
<gene>
    <name evidence="2" type="ORF">CRD36_08335</name>
</gene>
<name>A0A2G4YT10_9PROT</name>
<dbReference type="Gene3D" id="3.30.70.150">
    <property type="entry name" value="RuBisCO large subunit, N-terminal domain"/>
    <property type="match status" value="1"/>
</dbReference>
<comment type="caution">
    <text evidence="2">The sequence shown here is derived from an EMBL/GenBank/DDBJ whole genome shotgun (WGS) entry which is preliminary data.</text>
</comment>